<dbReference type="InterPro" id="IPR004291">
    <property type="entry name" value="Transposase_IS66_central"/>
</dbReference>
<dbReference type="Proteomes" id="UP000587880">
    <property type="component" value="Unassembled WGS sequence"/>
</dbReference>
<organism evidence="2 3">
    <name type="scientific">Clostridium beijerinckii</name>
    <name type="common">Clostridium MP</name>
    <dbReference type="NCBI Taxonomy" id="1520"/>
    <lineage>
        <taxon>Bacteria</taxon>
        <taxon>Bacillati</taxon>
        <taxon>Bacillota</taxon>
        <taxon>Clostridia</taxon>
        <taxon>Eubacteriales</taxon>
        <taxon>Clostridiaceae</taxon>
        <taxon>Clostridium</taxon>
    </lineage>
</organism>
<feature type="domain" description="Transposase IS66 central" evidence="1">
    <location>
        <begin position="1"/>
        <end position="101"/>
    </location>
</feature>
<accession>A0A7X9SLV2</accession>
<name>A0A7X9SLV2_CLOBE</name>
<evidence type="ECO:0000313" key="2">
    <source>
        <dbReference type="EMBL" id="NMF04285.1"/>
    </source>
</evidence>
<reference evidence="2 3" key="1">
    <citation type="submission" date="2020-04" db="EMBL/GenBank/DDBJ databases">
        <authorList>
            <person name="Hitch T.C.A."/>
            <person name="Wylensek D."/>
            <person name="Clavel T."/>
        </authorList>
    </citation>
    <scope>NUCLEOTIDE SEQUENCE [LARGE SCALE GENOMIC DNA]</scope>
    <source>
        <strain evidence="2 3">WB01_NA02</strain>
    </source>
</reference>
<dbReference type="Pfam" id="PF03050">
    <property type="entry name" value="DDE_Tnp_IS66"/>
    <property type="match status" value="1"/>
</dbReference>
<gene>
    <name evidence="2" type="ORF">HF849_05835</name>
</gene>
<proteinExistence type="predicted"/>
<protein>
    <submittedName>
        <fullName evidence="2">Transposase</fullName>
    </submittedName>
</protein>
<dbReference type="AlphaFoldDB" id="A0A7X9SLV2"/>
<evidence type="ECO:0000259" key="1">
    <source>
        <dbReference type="Pfam" id="PF03050"/>
    </source>
</evidence>
<dbReference type="PANTHER" id="PTHR33678">
    <property type="entry name" value="BLL1576 PROTEIN"/>
    <property type="match status" value="1"/>
</dbReference>
<dbReference type="InterPro" id="IPR052344">
    <property type="entry name" value="Transposase-related"/>
</dbReference>
<sequence length="102" mass="12370">MKEELLKRNYIHADEIYLKVIEENGKDSNSKRFIWLYRFGGIENPVILYDYQKTRSGFCAEEFLEGFSGYLQTDRYDAYNKVKNIKRLYCMVYILRKFLEII</sequence>
<evidence type="ECO:0000313" key="3">
    <source>
        <dbReference type="Proteomes" id="UP000587880"/>
    </source>
</evidence>
<dbReference type="EMBL" id="JABAGD010000007">
    <property type="protein sequence ID" value="NMF04285.1"/>
    <property type="molecule type" value="Genomic_DNA"/>
</dbReference>
<comment type="caution">
    <text evidence="2">The sequence shown here is derived from an EMBL/GenBank/DDBJ whole genome shotgun (WGS) entry which is preliminary data.</text>
</comment>